<dbReference type="Gramene" id="HORVU.MOREX.r2.5HG0433770.1">
    <property type="protein sequence ID" value="HORVU.MOREX.r2.5HG0433770.1.CDS.1"/>
    <property type="gene ID" value="HORVU.MOREX.r2.5HG0433770"/>
</dbReference>
<dbReference type="PANTHER" id="PTHR11461">
    <property type="entry name" value="SERINE PROTEASE INHIBITOR, SERPIN"/>
    <property type="match status" value="1"/>
</dbReference>
<dbReference type="SMART" id="SM00093">
    <property type="entry name" value="SERPIN"/>
    <property type="match status" value="1"/>
</dbReference>
<dbReference type="Proteomes" id="UP000011116">
    <property type="component" value="Chromosome 5H"/>
</dbReference>
<sequence length="387" mass="42332">MSSTSGSSTDRIGQPEQEGALNEQRLPATAGGYELPAVIKNPYVGAVGRSRESLLQRHGRRLADGSPDDNLVFSPLSIYTALALLAAGARGATLDEILRVLGARSRNELEHFVSRMAADALQDRSASGGPRVAFACGVWSDLTRRLKSAFHEAVVGTYKAEASTVDFRGAPEAARSQINAWAAQETRNLIDSVLPATRVVLGNAMYFKGKWEDELFDKAETAHKPFHRLDRSQVDVPFMKSWESQFVAVHDGFKVLKLRYRMAAPDDQRAAPWVHSNSDDHSGHTQFSMCIFLPDAHDGLLGLLDTIASRAGFLQDHLAGAADRPRRVPGAKVQAVLPQQRRRRPQEAGARAAIPAGRRPVWHGGGRRLRVADSSGRRHPQGCRRGE</sequence>
<evidence type="ECO:0000256" key="1">
    <source>
        <dbReference type="ARBA" id="ARBA00009500"/>
    </source>
</evidence>
<feature type="region of interest" description="Disordered" evidence="3">
    <location>
        <begin position="322"/>
        <end position="387"/>
    </location>
</feature>
<dbReference type="PANTHER" id="PTHR11461:SF380">
    <property type="entry name" value="SERPIN DOMAIN-CONTAINING PROTEIN"/>
    <property type="match status" value="1"/>
</dbReference>
<dbReference type="GO" id="GO:0004867">
    <property type="term" value="F:serine-type endopeptidase inhibitor activity"/>
    <property type="evidence" value="ECO:0007669"/>
    <property type="project" value="InterPro"/>
</dbReference>
<dbReference type="InterPro" id="IPR036186">
    <property type="entry name" value="Serpin_sf"/>
</dbReference>
<reference evidence="5" key="3">
    <citation type="submission" date="2022-01" db="UniProtKB">
        <authorList>
            <consortium name="EnsemblPlants"/>
        </authorList>
    </citation>
    <scope>IDENTIFICATION</scope>
    <source>
        <strain evidence="5">subsp. vulgare</strain>
    </source>
</reference>
<feature type="compositionally biased region" description="Low complexity" evidence="3">
    <location>
        <begin position="348"/>
        <end position="359"/>
    </location>
</feature>
<dbReference type="Gramene" id="HORVU.MOREX.r3.5HG0521880.1">
    <property type="protein sequence ID" value="HORVU.MOREX.r3.5HG0521880.1.CDS1"/>
    <property type="gene ID" value="HORVU.MOREX.r3.5HG0521880"/>
</dbReference>
<dbReference type="AlphaFoldDB" id="A0A8I6YMM1"/>
<dbReference type="Gene3D" id="2.30.39.10">
    <property type="entry name" value="Alpha-1-antitrypsin, domain 1"/>
    <property type="match status" value="1"/>
</dbReference>
<dbReference type="InterPro" id="IPR000215">
    <property type="entry name" value="Serpin_fam"/>
</dbReference>
<comment type="similarity">
    <text evidence="1 2">Belongs to the serpin family.</text>
</comment>
<feature type="compositionally biased region" description="Basic residues" evidence="3">
    <location>
        <begin position="377"/>
        <end position="387"/>
    </location>
</feature>
<feature type="compositionally biased region" description="Polar residues" evidence="3">
    <location>
        <begin position="1"/>
        <end position="11"/>
    </location>
</feature>
<dbReference type="GO" id="GO:0005615">
    <property type="term" value="C:extracellular space"/>
    <property type="evidence" value="ECO:0000318"/>
    <property type="project" value="GO_Central"/>
</dbReference>
<dbReference type="SUPFAM" id="SSF56574">
    <property type="entry name" value="Serpins"/>
    <property type="match status" value="1"/>
</dbReference>
<proteinExistence type="inferred from homology"/>
<accession>A0A8I6YMM1</accession>
<evidence type="ECO:0000256" key="2">
    <source>
        <dbReference type="RuleBase" id="RU000411"/>
    </source>
</evidence>
<dbReference type="InterPro" id="IPR042178">
    <property type="entry name" value="Serpin_sf_1"/>
</dbReference>
<reference evidence="6" key="1">
    <citation type="journal article" date="2012" name="Nature">
        <title>A physical, genetic and functional sequence assembly of the barley genome.</title>
        <authorList>
            <consortium name="The International Barley Genome Sequencing Consortium"/>
            <person name="Mayer K.F."/>
            <person name="Waugh R."/>
            <person name="Brown J.W."/>
            <person name="Schulman A."/>
            <person name="Langridge P."/>
            <person name="Platzer M."/>
            <person name="Fincher G.B."/>
            <person name="Muehlbauer G.J."/>
            <person name="Sato K."/>
            <person name="Close T.J."/>
            <person name="Wise R.P."/>
            <person name="Stein N."/>
        </authorList>
    </citation>
    <scope>NUCLEOTIDE SEQUENCE [LARGE SCALE GENOMIC DNA]</scope>
    <source>
        <strain evidence="6">cv. Morex</strain>
    </source>
</reference>
<evidence type="ECO:0000313" key="5">
    <source>
        <dbReference type="EnsemblPlants" id="HORVU.MOREX.r3.5HG0521880.1.CDS1"/>
    </source>
</evidence>
<evidence type="ECO:0000313" key="6">
    <source>
        <dbReference type="Proteomes" id="UP000011116"/>
    </source>
</evidence>
<feature type="region of interest" description="Disordered" evidence="3">
    <location>
        <begin position="1"/>
        <end position="27"/>
    </location>
</feature>
<dbReference type="InterPro" id="IPR042185">
    <property type="entry name" value="Serpin_sf_2"/>
</dbReference>
<dbReference type="SMR" id="A0A8I6YMM1"/>
<dbReference type="InterPro" id="IPR023796">
    <property type="entry name" value="Serpin_dom"/>
</dbReference>
<feature type="domain" description="Serpin" evidence="4">
    <location>
        <begin position="56"/>
        <end position="374"/>
    </location>
</feature>
<evidence type="ECO:0000256" key="3">
    <source>
        <dbReference type="SAM" id="MobiDB-lite"/>
    </source>
</evidence>
<dbReference type="Gene3D" id="3.30.497.10">
    <property type="entry name" value="Antithrombin, subunit I, domain 2"/>
    <property type="match status" value="1"/>
</dbReference>
<organism evidence="5 6">
    <name type="scientific">Hordeum vulgare subsp. vulgare</name>
    <name type="common">Domesticated barley</name>
    <dbReference type="NCBI Taxonomy" id="112509"/>
    <lineage>
        <taxon>Eukaryota</taxon>
        <taxon>Viridiplantae</taxon>
        <taxon>Streptophyta</taxon>
        <taxon>Embryophyta</taxon>
        <taxon>Tracheophyta</taxon>
        <taxon>Spermatophyta</taxon>
        <taxon>Magnoliopsida</taxon>
        <taxon>Liliopsida</taxon>
        <taxon>Poales</taxon>
        <taxon>Poaceae</taxon>
        <taxon>BOP clade</taxon>
        <taxon>Pooideae</taxon>
        <taxon>Triticodae</taxon>
        <taxon>Triticeae</taxon>
        <taxon>Hordeinae</taxon>
        <taxon>Hordeum</taxon>
    </lineage>
</organism>
<protein>
    <recommendedName>
        <fullName evidence="4">Serpin domain-containing protein</fullName>
    </recommendedName>
</protein>
<evidence type="ECO:0000259" key="4">
    <source>
        <dbReference type="SMART" id="SM00093"/>
    </source>
</evidence>
<keyword evidence="6" id="KW-1185">Reference proteome</keyword>
<name>A0A8I6YMM1_HORVV</name>
<reference evidence="5" key="2">
    <citation type="submission" date="2020-10" db="EMBL/GenBank/DDBJ databases">
        <authorList>
            <person name="Scholz U."/>
            <person name="Mascher M."/>
            <person name="Fiebig A."/>
        </authorList>
    </citation>
    <scope>NUCLEOTIDE SEQUENCE [LARGE SCALE GENOMIC DNA]</scope>
    <source>
        <strain evidence="5">cv. Morex</strain>
    </source>
</reference>
<dbReference type="Pfam" id="PF00079">
    <property type="entry name" value="Serpin"/>
    <property type="match status" value="1"/>
</dbReference>
<dbReference type="EnsemblPlants" id="HORVU.MOREX.r3.5HG0521880.1">
    <property type="protein sequence ID" value="HORVU.MOREX.r3.5HG0521880.1.CDS1"/>
    <property type="gene ID" value="HORVU.MOREX.r3.5HG0521880"/>
</dbReference>